<keyword evidence="2" id="KW-1185">Reference proteome</keyword>
<gene>
    <name evidence="1" type="ORF">RF11_07526</name>
</gene>
<protein>
    <submittedName>
        <fullName evidence="1">Uncharacterized protein</fullName>
    </submittedName>
</protein>
<dbReference type="EMBL" id="JWZT01005319">
    <property type="protein sequence ID" value="KII61604.1"/>
    <property type="molecule type" value="Genomic_DNA"/>
</dbReference>
<name>A0A0C2MBC4_THEKT</name>
<accession>A0A0C2MBC4</accession>
<reference evidence="1 2" key="1">
    <citation type="journal article" date="2014" name="Genome Biol. Evol.">
        <title>The genome of the myxosporean Thelohanellus kitauei shows adaptations to nutrient acquisition within its fish host.</title>
        <authorList>
            <person name="Yang Y."/>
            <person name="Xiong J."/>
            <person name="Zhou Z."/>
            <person name="Huo F."/>
            <person name="Miao W."/>
            <person name="Ran C."/>
            <person name="Liu Y."/>
            <person name="Zhang J."/>
            <person name="Feng J."/>
            <person name="Wang M."/>
            <person name="Wang M."/>
            <person name="Wang L."/>
            <person name="Yao B."/>
        </authorList>
    </citation>
    <scope>NUCLEOTIDE SEQUENCE [LARGE SCALE GENOMIC DNA]</scope>
    <source>
        <strain evidence="1">Wuqing</strain>
    </source>
</reference>
<dbReference type="Proteomes" id="UP000031668">
    <property type="component" value="Unassembled WGS sequence"/>
</dbReference>
<evidence type="ECO:0000313" key="1">
    <source>
        <dbReference type="EMBL" id="KII61604.1"/>
    </source>
</evidence>
<organism evidence="1 2">
    <name type="scientific">Thelohanellus kitauei</name>
    <name type="common">Myxosporean</name>
    <dbReference type="NCBI Taxonomy" id="669202"/>
    <lineage>
        <taxon>Eukaryota</taxon>
        <taxon>Metazoa</taxon>
        <taxon>Cnidaria</taxon>
        <taxon>Myxozoa</taxon>
        <taxon>Myxosporea</taxon>
        <taxon>Bivalvulida</taxon>
        <taxon>Platysporina</taxon>
        <taxon>Myxobolidae</taxon>
        <taxon>Thelohanellus</taxon>
    </lineage>
</organism>
<comment type="caution">
    <text evidence="1">The sequence shown here is derived from an EMBL/GenBank/DDBJ whole genome shotgun (WGS) entry which is preliminary data.</text>
</comment>
<dbReference type="AlphaFoldDB" id="A0A0C2MBC4"/>
<sequence>MSSKFSKRTFVVRDRHRFYTELKRKTERACQNQPEDDFASITDLFDEGLKTGIICAVKNEAVLKSIFHKSTSDLTFSQIVDIAAEFEEALRTAQQQISENVEEL</sequence>
<evidence type="ECO:0000313" key="2">
    <source>
        <dbReference type="Proteomes" id="UP000031668"/>
    </source>
</evidence>
<dbReference type="OrthoDB" id="2286242at2759"/>
<proteinExistence type="predicted"/>